<dbReference type="EMBL" id="UOGK01000562">
    <property type="protein sequence ID" value="VAX41557.1"/>
    <property type="molecule type" value="Genomic_DNA"/>
</dbReference>
<evidence type="ECO:0000256" key="1">
    <source>
        <dbReference type="SAM" id="Phobius"/>
    </source>
</evidence>
<keyword evidence="1" id="KW-0472">Membrane</keyword>
<evidence type="ECO:0000313" key="2">
    <source>
        <dbReference type="EMBL" id="VAX41557.1"/>
    </source>
</evidence>
<proteinExistence type="predicted"/>
<feature type="transmembrane region" description="Helical" evidence="1">
    <location>
        <begin position="218"/>
        <end position="239"/>
    </location>
</feature>
<gene>
    <name evidence="2" type="ORF">MNBD_PLANCTO03-893</name>
</gene>
<dbReference type="AlphaFoldDB" id="A0A3B1E8K5"/>
<feature type="non-terminal residue" evidence="2">
    <location>
        <position position="427"/>
    </location>
</feature>
<evidence type="ECO:0008006" key="3">
    <source>
        <dbReference type="Google" id="ProtNLM"/>
    </source>
</evidence>
<reference evidence="2" key="1">
    <citation type="submission" date="2018-06" db="EMBL/GenBank/DDBJ databases">
        <authorList>
            <person name="Zhirakovskaya E."/>
        </authorList>
    </citation>
    <scope>NUCLEOTIDE SEQUENCE</scope>
</reference>
<feature type="transmembrane region" description="Helical" evidence="1">
    <location>
        <begin position="333"/>
        <end position="358"/>
    </location>
</feature>
<feature type="transmembrane region" description="Helical" evidence="1">
    <location>
        <begin position="94"/>
        <end position="114"/>
    </location>
</feature>
<feature type="transmembrane region" description="Helical" evidence="1">
    <location>
        <begin position="293"/>
        <end position="313"/>
    </location>
</feature>
<sequence>MAEHTERSASSGRAVAAACAVVLVVYLLIASILIGSGSTRGRGAWDDVKYHEPTIRTFAEQWPALDLTDYLSATTPGYHIVLAAAAVWIDDSRLFLQVVGASFTIALYLVVTIWCARRLGAARAAACVLPMVGSMYVLFPGVWLLPDNAGWLGVVLILMLALRPRWDVRAFLAGSIVLAALVMTRQVHLWAAALLCAGAWLGRFGTGEQILDQFSRRLGRSATAVLAAVPAMAIVAWFALTWGGLTPPTFQGKVQKMNFAVPAFLLVQIAVLTPWFAGYLAEAASEAWRSARGWILGAAVLGLIVAAVPQTTYSTDLGRYSGYWNIVRSLPVLGGHTSILVLFLAPLGAMSLVVWCVALPRRERWVMAAGLGAFAAAQIMNANCWQRYHEPYLLICMALGAAMLGSAAQRRPPARLAALQIAGPVVL</sequence>
<keyword evidence="1" id="KW-1133">Transmembrane helix</keyword>
<feature type="transmembrane region" description="Helical" evidence="1">
    <location>
        <begin position="189"/>
        <end position="206"/>
    </location>
</feature>
<organism evidence="2">
    <name type="scientific">hydrothermal vent metagenome</name>
    <dbReference type="NCBI Taxonomy" id="652676"/>
    <lineage>
        <taxon>unclassified sequences</taxon>
        <taxon>metagenomes</taxon>
        <taxon>ecological metagenomes</taxon>
    </lineage>
</organism>
<protein>
    <recommendedName>
        <fullName evidence="3">Glycosyltransferase RgtA/B/C/D-like domain-containing protein</fullName>
    </recommendedName>
</protein>
<keyword evidence="1" id="KW-0812">Transmembrane</keyword>
<name>A0A3B1E8K5_9ZZZZ</name>
<feature type="transmembrane region" description="Helical" evidence="1">
    <location>
        <begin position="259"/>
        <end position="281"/>
    </location>
</feature>
<accession>A0A3B1E8K5</accession>
<feature type="transmembrane region" description="Helical" evidence="1">
    <location>
        <begin position="12"/>
        <end position="34"/>
    </location>
</feature>